<gene>
    <name evidence="1" type="ORF">BWY04_00059</name>
</gene>
<evidence type="ECO:0000313" key="1">
    <source>
        <dbReference type="EMBL" id="OQB42623.1"/>
    </source>
</evidence>
<protein>
    <submittedName>
        <fullName evidence="1">Uncharacterized protein</fullName>
    </submittedName>
</protein>
<reference evidence="1" key="1">
    <citation type="submission" date="2017-02" db="EMBL/GenBank/DDBJ databases">
        <title>Delving into the versatile metabolic prowess of the omnipresent phylum Bacteroidetes.</title>
        <authorList>
            <person name="Nobu M.K."/>
            <person name="Mei R."/>
            <person name="Narihiro T."/>
            <person name="Kuroda K."/>
            <person name="Liu W.-T."/>
        </authorList>
    </citation>
    <scope>NUCLEOTIDE SEQUENCE</scope>
    <source>
        <strain evidence="1">ADurb.Bin160</strain>
    </source>
</reference>
<name>A0A1V5ZQV8_9BACT</name>
<dbReference type="Proteomes" id="UP000485621">
    <property type="component" value="Unassembled WGS sequence"/>
</dbReference>
<dbReference type="AlphaFoldDB" id="A0A1V5ZQV8"/>
<proteinExistence type="predicted"/>
<accession>A0A1V5ZQV8</accession>
<dbReference type="EMBL" id="MWDB01000001">
    <property type="protein sequence ID" value="OQB42623.1"/>
    <property type="molecule type" value="Genomic_DNA"/>
</dbReference>
<sequence length="158" mass="17631">MKLVDIDVAETEFNISELAQKADAIKKVAEIEADLKKLDVNVTLDNISELAQKADAIKKVAEISDTVAFFKIKPTLENVLEIAEKAKGLLKFRKAITGIDSTIKAMPLEGVLTLNFVKLSDIIADNPHFLKLMPTFASGKRAEIYKKITDIYDYIKEF</sequence>
<organism evidence="1">
    <name type="scientific">candidate division CPR1 bacterium ADurb.Bin160</name>
    <dbReference type="NCBI Taxonomy" id="1852826"/>
    <lineage>
        <taxon>Bacteria</taxon>
        <taxon>candidate division CPR1</taxon>
    </lineage>
</organism>
<comment type="caution">
    <text evidence="1">The sequence shown here is derived from an EMBL/GenBank/DDBJ whole genome shotgun (WGS) entry which is preliminary data.</text>
</comment>